<name>X0T9P6_9ZZZZ</name>
<reference evidence="1" key="1">
    <citation type="journal article" date="2014" name="Front. Microbiol.">
        <title>High frequency of phylogenetically diverse reductive dehalogenase-homologous genes in deep subseafloor sedimentary metagenomes.</title>
        <authorList>
            <person name="Kawai M."/>
            <person name="Futagami T."/>
            <person name="Toyoda A."/>
            <person name="Takaki Y."/>
            <person name="Nishi S."/>
            <person name="Hori S."/>
            <person name="Arai W."/>
            <person name="Tsubouchi T."/>
            <person name="Morono Y."/>
            <person name="Uchiyama I."/>
            <person name="Ito T."/>
            <person name="Fujiyama A."/>
            <person name="Inagaki F."/>
            <person name="Takami H."/>
        </authorList>
    </citation>
    <scope>NUCLEOTIDE SEQUENCE</scope>
    <source>
        <strain evidence="1">Expedition CK06-06</strain>
    </source>
</reference>
<sequence>EFQKKRRLDLEKRGYNPKIINSTFVFSGWMGKVDYSLEDVIYDNMGIVSSVVTEGTSAVIVPSVANITSKMIQAHEFGVPVLTVREFNEKFDILNK</sequence>
<feature type="non-terminal residue" evidence="1">
    <location>
        <position position="1"/>
    </location>
</feature>
<comment type="caution">
    <text evidence="1">The sequence shown here is derived from an EMBL/GenBank/DDBJ whole genome shotgun (WGS) entry which is preliminary data.</text>
</comment>
<gene>
    <name evidence="1" type="ORF">S01H1_12070</name>
</gene>
<protein>
    <submittedName>
        <fullName evidence="1">Uncharacterized protein</fullName>
    </submittedName>
</protein>
<dbReference type="EMBL" id="BARS01006174">
    <property type="protein sequence ID" value="GAF84026.1"/>
    <property type="molecule type" value="Genomic_DNA"/>
</dbReference>
<dbReference type="SUPFAM" id="SSF52113">
    <property type="entry name" value="BRCT domain"/>
    <property type="match status" value="1"/>
</dbReference>
<dbReference type="InterPro" id="IPR036420">
    <property type="entry name" value="BRCT_dom_sf"/>
</dbReference>
<dbReference type="AlphaFoldDB" id="X0T9P6"/>
<evidence type="ECO:0000313" key="1">
    <source>
        <dbReference type="EMBL" id="GAF84026.1"/>
    </source>
</evidence>
<proteinExistence type="predicted"/>
<accession>X0T9P6</accession>
<dbReference type="Gene3D" id="3.40.50.10190">
    <property type="entry name" value="BRCT domain"/>
    <property type="match status" value="1"/>
</dbReference>
<organism evidence="1">
    <name type="scientific">marine sediment metagenome</name>
    <dbReference type="NCBI Taxonomy" id="412755"/>
    <lineage>
        <taxon>unclassified sequences</taxon>
        <taxon>metagenomes</taxon>
        <taxon>ecological metagenomes</taxon>
    </lineage>
</organism>